<feature type="domain" description="DUF4130" evidence="1">
    <location>
        <begin position="163"/>
        <end position="321"/>
    </location>
</feature>
<organism evidence="2 3">
    <name type="scientific">Adlercreutzia muris</name>
    <dbReference type="NCBI Taxonomy" id="1796610"/>
    <lineage>
        <taxon>Bacteria</taxon>
        <taxon>Bacillati</taxon>
        <taxon>Actinomycetota</taxon>
        <taxon>Coriobacteriia</taxon>
        <taxon>Eggerthellales</taxon>
        <taxon>Eggerthellaceae</taxon>
        <taxon>Adlercreutzia</taxon>
    </lineage>
</organism>
<dbReference type="AlphaFoldDB" id="A0A7C8BWK3"/>
<dbReference type="NCBIfam" id="TIGR03915">
    <property type="entry name" value="SAM_7_link_chp"/>
    <property type="match status" value="1"/>
</dbReference>
<evidence type="ECO:0000313" key="2">
    <source>
        <dbReference type="EMBL" id="KAB1648602.1"/>
    </source>
</evidence>
<dbReference type="InterPro" id="IPR025404">
    <property type="entry name" value="DUF4130"/>
</dbReference>
<accession>A0A7C8BWK3</accession>
<reference evidence="2 3" key="1">
    <citation type="submission" date="2019-09" db="EMBL/GenBank/DDBJ databases">
        <title>Whole genome shotgun sequencing (WGS) of Ellagibacter isourolithinifaciens DSM 104140(T) and Adlercreutzia muris DSM 29508(T).</title>
        <authorList>
            <person name="Stoll D.A."/>
            <person name="Danylec N."/>
            <person name="Huch M."/>
        </authorList>
    </citation>
    <scope>NUCLEOTIDE SEQUENCE [LARGE SCALE GENOMIC DNA]</scope>
    <source>
        <strain evidence="2 3">DSM 29508</strain>
    </source>
</reference>
<name>A0A7C8BWK3_9ACTN</name>
<dbReference type="EMBL" id="WAJS01000015">
    <property type="protein sequence ID" value="KAB1648602.1"/>
    <property type="molecule type" value="Genomic_DNA"/>
</dbReference>
<gene>
    <name evidence="2" type="ORF">F8D48_06060</name>
</gene>
<keyword evidence="3" id="KW-1185">Reference proteome</keyword>
<sequence length="334" mass="37064">MVGAYPAGADASPFAAGSPHHLPLAAVPSAAPDDIYDEVAYAYDGTLEGLLSAIFAAYERHENPTDVVPESRLQPRLGQRVAAIPTNMSHAARVLRGVKRACGWRAAHAVKQASCSDEPDAGTAAYRFVRYAMDEQKHHNCERCRKRSSCPGRSGAGPCPKMRGRALSDITHPAVERLFRISRSISQECEHLRQFVRFQHLQGESVGDDTGTEVWFARVNPKASVVPLVMDHFVERLGVQPFIIYDEVHELAGVYDGGDWHLVATAGQGDLARALPDPTADEALFSEAWRTFYRSVSVDARYHPELRRQFMPKRFWKNLTELQESPATLRTARS</sequence>
<evidence type="ECO:0000259" key="1">
    <source>
        <dbReference type="Pfam" id="PF13566"/>
    </source>
</evidence>
<dbReference type="Pfam" id="PF13566">
    <property type="entry name" value="DUF4130"/>
    <property type="match status" value="1"/>
</dbReference>
<protein>
    <submittedName>
        <fullName evidence="2">DNA metabolism protein</fullName>
    </submittedName>
</protein>
<proteinExistence type="predicted"/>
<dbReference type="InterPro" id="IPR023875">
    <property type="entry name" value="DNA_repair_put"/>
</dbReference>
<evidence type="ECO:0000313" key="3">
    <source>
        <dbReference type="Proteomes" id="UP000479639"/>
    </source>
</evidence>
<dbReference type="Proteomes" id="UP000479639">
    <property type="component" value="Unassembled WGS sequence"/>
</dbReference>
<comment type="caution">
    <text evidence="2">The sequence shown here is derived from an EMBL/GenBank/DDBJ whole genome shotgun (WGS) entry which is preliminary data.</text>
</comment>